<geneLocation type="plasmid" evidence="1 2">
    <name>unnamed1</name>
</geneLocation>
<dbReference type="RefSeq" id="WP_188341998.1">
    <property type="nucleotide sequence ID" value="NZ_CP061282.1"/>
</dbReference>
<evidence type="ECO:0000313" key="1">
    <source>
        <dbReference type="EMBL" id="QNS09343.1"/>
    </source>
</evidence>
<gene>
    <name evidence="1" type="ORF">IAG42_36990</name>
</gene>
<dbReference type="Proteomes" id="UP000516428">
    <property type="component" value="Plasmid unnamed1"/>
</dbReference>
<keyword evidence="1" id="KW-0614">Plasmid</keyword>
<name>A0A7H1BKT8_9ACTN</name>
<accession>A0A7H1BKT8</accession>
<organism evidence="1 2">
    <name type="scientific">Streptomyces xanthii</name>
    <dbReference type="NCBI Taxonomy" id="2768069"/>
    <lineage>
        <taxon>Bacteria</taxon>
        <taxon>Bacillati</taxon>
        <taxon>Actinomycetota</taxon>
        <taxon>Actinomycetes</taxon>
        <taxon>Kitasatosporales</taxon>
        <taxon>Streptomycetaceae</taxon>
        <taxon>Streptomyces</taxon>
    </lineage>
</organism>
<dbReference type="AlphaFoldDB" id="A0A7H1BKT8"/>
<reference evidence="1 2" key="1">
    <citation type="submission" date="2020-09" db="EMBL/GenBank/DDBJ databases">
        <title>A novel species.</title>
        <authorList>
            <person name="Gao J."/>
        </authorList>
    </citation>
    <scope>NUCLEOTIDE SEQUENCE [LARGE SCALE GENOMIC DNA]</scope>
    <source>
        <strain evidence="1 2">CRXT-Y-14</strain>
        <plasmid evidence="1 2">unnamed1</plasmid>
    </source>
</reference>
<dbReference type="KEGG" id="sxn:IAG42_36990"/>
<sequence length="331" mass="35736">MTVAERGSDGRAGQLIDAWDEMREYVDHDPQEYERLVAECARELAAAPSGTLAYRWTLGLVLALPYLATRKPEDLDVEAAFGAASAAARALRDETCGHGEHPFQGSLEGQLECVPDVLRELGGEGAGGEGLWPDPRQSREAWLCPRNTAGYARVVMESLRPGSAGDDVPPFLPFEDRYELDGLTAIMEGYPLARTFDVAFDLSFAASALQEASGEDLAGRVFTATAVTWYVEVEADPEHEGAQQLVAELVGAFERALELLSDGGTCAHDAHPALPDDATEVLWVGAHLASARGRAVYERWPRKGVPPLGTVRCPVFVAATVRDSLARLRSC</sequence>
<dbReference type="EMBL" id="CP061282">
    <property type="protein sequence ID" value="QNS09343.1"/>
    <property type="molecule type" value="Genomic_DNA"/>
</dbReference>
<proteinExistence type="predicted"/>
<keyword evidence="2" id="KW-1185">Reference proteome</keyword>
<evidence type="ECO:0000313" key="2">
    <source>
        <dbReference type="Proteomes" id="UP000516428"/>
    </source>
</evidence>
<protein>
    <submittedName>
        <fullName evidence="1">Uncharacterized protein</fullName>
    </submittedName>
</protein>